<dbReference type="Gene3D" id="3.30.420.10">
    <property type="entry name" value="Ribonuclease H-like superfamily/Ribonuclease H"/>
    <property type="match status" value="1"/>
</dbReference>
<dbReference type="SUPFAM" id="SSF53098">
    <property type="entry name" value="Ribonuclease H-like"/>
    <property type="match status" value="1"/>
</dbReference>
<sequence length="129" mass="14772">VLLSNYKASTITSLFINECVARFDAHVVLHSDQGAAFGNRLLEEVRRMLPIHKMQTTPYHPQTNGLTERSNRTIMTFPRAFMERHQSDRRDEVVQQSRLAYRTSVHLTTGWTPSSVTLIFETVTLSPPD</sequence>
<evidence type="ECO:0000313" key="3">
    <source>
        <dbReference type="Proteomes" id="UP000324629"/>
    </source>
</evidence>
<dbReference type="PANTHER" id="PTHR37984">
    <property type="entry name" value="PROTEIN CBG26694"/>
    <property type="match status" value="1"/>
</dbReference>
<dbReference type="InterPro" id="IPR036397">
    <property type="entry name" value="RNaseH_sf"/>
</dbReference>
<dbReference type="InterPro" id="IPR001584">
    <property type="entry name" value="Integrase_cat-core"/>
</dbReference>
<dbReference type="InterPro" id="IPR012337">
    <property type="entry name" value="RNaseH-like_sf"/>
</dbReference>
<feature type="non-terminal residue" evidence="2">
    <location>
        <position position="1"/>
    </location>
</feature>
<organism evidence="2 3">
    <name type="scientific">Paragonimus westermani</name>
    <dbReference type="NCBI Taxonomy" id="34504"/>
    <lineage>
        <taxon>Eukaryota</taxon>
        <taxon>Metazoa</taxon>
        <taxon>Spiralia</taxon>
        <taxon>Lophotrochozoa</taxon>
        <taxon>Platyhelminthes</taxon>
        <taxon>Trematoda</taxon>
        <taxon>Digenea</taxon>
        <taxon>Plagiorchiida</taxon>
        <taxon>Troglotremata</taxon>
        <taxon>Troglotrematidae</taxon>
        <taxon>Paragonimus</taxon>
    </lineage>
</organism>
<evidence type="ECO:0000313" key="2">
    <source>
        <dbReference type="EMBL" id="KAA3670027.1"/>
    </source>
</evidence>
<accession>A0A5J4N3K5</accession>
<dbReference type="GO" id="GO:0015074">
    <property type="term" value="P:DNA integration"/>
    <property type="evidence" value="ECO:0007669"/>
    <property type="project" value="InterPro"/>
</dbReference>
<dbReference type="EMBL" id="QNGE01016198">
    <property type="protein sequence ID" value="KAA3670027.1"/>
    <property type="molecule type" value="Genomic_DNA"/>
</dbReference>
<reference evidence="2 3" key="1">
    <citation type="journal article" date="2019" name="Gigascience">
        <title>Whole-genome sequence of the oriental lung fluke Paragonimus westermani.</title>
        <authorList>
            <person name="Oey H."/>
            <person name="Zakrzewski M."/>
            <person name="Narain K."/>
            <person name="Devi K.R."/>
            <person name="Agatsuma T."/>
            <person name="Nawaratna S."/>
            <person name="Gobert G.N."/>
            <person name="Jones M.K."/>
            <person name="Ragan M.A."/>
            <person name="McManus D.P."/>
            <person name="Krause L."/>
        </authorList>
    </citation>
    <scope>NUCLEOTIDE SEQUENCE [LARGE SCALE GENOMIC DNA]</scope>
    <source>
        <strain evidence="2 3">IND2009</strain>
    </source>
</reference>
<dbReference type="PROSITE" id="PS50994">
    <property type="entry name" value="INTEGRASE"/>
    <property type="match status" value="1"/>
</dbReference>
<dbReference type="AlphaFoldDB" id="A0A5J4N3K5"/>
<dbReference type="GO" id="GO:0003676">
    <property type="term" value="F:nucleic acid binding"/>
    <property type="evidence" value="ECO:0007669"/>
    <property type="project" value="InterPro"/>
</dbReference>
<gene>
    <name evidence="2" type="ORF">DEA37_0011524</name>
</gene>
<dbReference type="PANTHER" id="PTHR37984:SF15">
    <property type="entry name" value="INTEGRASE CATALYTIC DOMAIN-CONTAINING PROTEIN"/>
    <property type="match status" value="1"/>
</dbReference>
<keyword evidence="3" id="KW-1185">Reference proteome</keyword>
<name>A0A5J4N3K5_9TREM</name>
<protein>
    <recommendedName>
        <fullName evidence="1">Integrase catalytic domain-containing protein</fullName>
    </recommendedName>
</protein>
<comment type="caution">
    <text evidence="2">The sequence shown here is derived from an EMBL/GenBank/DDBJ whole genome shotgun (WGS) entry which is preliminary data.</text>
</comment>
<dbReference type="Proteomes" id="UP000324629">
    <property type="component" value="Unassembled WGS sequence"/>
</dbReference>
<dbReference type="InterPro" id="IPR050951">
    <property type="entry name" value="Retrovirus_Pol_polyprotein"/>
</dbReference>
<feature type="domain" description="Integrase catalytic" evidence="1">
    <location>
        <begin position="1"/>
        <end position="121"/>
    </location>
</feature>
<evidence type="ECO:0000259" key="1">
    <source>
        <dbReference type="PROSITE" id="PS50994"/>
    </source>
</evidence>
<proteinExistence type="predicted"/>